<evidence type="ECO:0000313" key="2">
    <source>
        <dbReference type="Proteomes" id="UP000295252"/>
    </source>
</evidence>
<dbReference type="Gramene" id="CDP18592">
    <property type="protein sequence ID" value="CDP18592"/>
    <property type="gene ID" value="GSCOC_T00012425001"/>
</dbReference>
<name>A0A068VDC7_COFCA</name>
<gene>
    <name evidence="1" type="ORF">GSCOC_T00012425001</name>
</gene>
<reference evidence="2" key="1">
    <citation type="journal article" date="2014" name="Science">
        <title>The coffee genome provides insight into the convergent evolution of caffeine biosynthesis.</title>
        <authorList>
            <person name="Denoeud F."/>
            <person name="Carretero-Paulet L."/>
            <person name="Dereeper A."/>
            <person name="Droc G."/>
            <person name="Guyot R."/>
            <person name="Pietrella M."/>
            <person name="Zheng C."/>
            <person name="Alberti A."/>
            <person name="Anthony F."/>
            <person name="Aprea G."/>
            <person name="Aury J.M."/>
            <person name="Bento P."/>
            <person name="Bernard M."/>
            <person name="Bocs S."/>
            <person name="Campa C."/>
            <person name="Cenci A."/>
            <person name="Combes M.C."/>
            <person name="Crouzillat D."/>
            <person name="Da Silva C."/>
            <person name="Daddiego L."/>
            <person name="De Bellis F."/>
            <person name="Dussert S."/>
            <person name="Garsmeur O."/>
            <person name="Gayraud T."/>
            <person name="Guignon V."/>
            <person name="Jahn K."/>
            <person name="Jamilloux V."/>
            <person name="Joet T."/>
            <person name="Labadie K."/>
            <person name="Lan T."/>
            <person name="Leclercq J."/>
            <person name="Lepelley M."/>
            <person name="Leroy T."/>
            <person name="Li L.T."/>
            <person name="Librado P."/>
            <person name="Lopez L."/>
            <person name="Munoz A."/>
            <person name="Noel B."/>
            <person name="Pallavicini A."/>
            <person name="Perrotta G."/>
            <person name="Poncet V."/>
            <person name="Pot D."/>
            <person name="Priyono X."/>
            <person name="Rigoreau M."/>
            <person name="Rouard M."/>
            <person name="Rozas J."/>
            <person name="Tranchant-Dubreuil C."/>
            <person name="VanBuren R."/>
            <person name="Zhang Q."/>
            <person name="Andrade A.C."/>
            <person name="Argout X."/>
            <person name="Bertrand B."/>
            <person name="de Kochko A."/>
            <person name="Graziosi G."/>
            <person name="Henry R.J."/>
            <person name="Jayarama X."/>
            <person name="Ming R."/>
            <person name="Nagai C."/>
            <person name="Rounsley S."/>
            <person name="Sankoff D."/>
            <person name="Giuliano G."/>
            <person name="Albert V.A."/>
            <person name="Wincker P."/>
            <person name="Lashermes P."/>
        </authorList>
    </citation>
    <scope>NUCLEOTIDE SEQUENCE [LARGE SCALE GENOMIC DNA]</scope>
    <source>
        <strain evidence="2">cv. DH200-94</strain>
    </source>
</reference>
<evidence type="ECO:0000313" key="1">
    <source>
        <dbReference type="EMBL" id="CDP18592.1"/>
    </source>
</evidence>
<protein>
    <submittedName>
        <fullName evidence="1">Uncharacterized protein</fullName>
    </submittedName>
</protein>
<accession>A0A068VDC7</accession>
<proteinExistence type="predicted"/>
<dbReference type="InParanoid" id="A0A068VDC7"/>
<dbReference type="AlphaFoldDB" id="A0A068VDC7"/>
<keyword evidence="2" id="KW-1185">Reference proteome</keyword>
<sequence length="45" mass="5146">MFLFHVSIARRTNWNRIIQTIATELKKSSDILLEAAAAVAHHIEE</sequence>
<dbReference type="EMBL" id="HG739340">
    <property type="protein sequence ID" value="CDP18592.1"/>
    <property type="molecule type" value="Genomic_DNA"/>
</dbReference>
<dbReference type="Proteomes" id="UP000295252">
    <property type="component" value="Chromosome I"/>
</dbReference>
<organism evidence="1 2">
    <name type="scientific">Coffea canephora</name>
    <name type="common">Robusta coffee</name>
    <dbReference type="NCBI Taxonomy" id="49390"/>
    <lineage>
        <taxon>Eukaryota</taxon>
        <taxon>Viridiplantae</taxon>
        <taxon>Streptophyta</taxon>
        <taxon>Embryophyta</taxon>
        <taxon>Tracheophyta</taxon>
        <taxon>Spermatophyta</taxon>
        <taxon>Magnoliopsida</taxon>
        <taxon>eudicotyledons</taxon>
        <taxon>Gunneridae</taxon>
        <taxon>Pentapetalae</taxon>
        <taxon>asterids</taxon>
        <taxon>lamiids</taxon>
        <taxon>Gentianales</taxon>
        <taxon>Rubiaceae</taxon>
        <taxon>Ixoroideae</taxon>
        <taxon>Gardenieae complex</taxon>
        <taxon>Bertiereae - Coffeeae clade</taxon>
        <taxon>Coffeeae</taxon>
        <taxon>Coffea</taxon>
    </lineage>
</organism>